<dbReference type="AlphaFoldDB" id="A0A8H7YFG1"/>
<organism evidence="1 2">
    <name type="scientific">Ajellomyces capsulatus</name>
    <name type="common">Darling's disease fungus</name>
    <name type="synonym">Histoplasma capsulatum</name>
    <dbReference type="NCBI Taxonomy" id="5037"/>
    <lineage>
        <taxon>Eukaryota</taxon>
        <taxon>Fungi</taxon>
        <taxon>Dikarya</taxon>
        <taxon>Ascomycota</taxon>
        <taxon>Pezizomycotina</taxon>
        <taxon>Eurotiomycetes</taxon>
        <taxon>Eurotiomycetidae</taxon>
        <taxon>Onygenales</taxon>
        <taxon>Ajellomycetaceae</taxon>
        <taxon>Histoplasma</taxon>
    </lineage>
</organism>
<comment type="caution">
    <text evidence="1">The sequence shown here is derived from an EMBL/GenBank/DDBJ whole genome shotgun (WGS) entry which is preliminary data.</text>
</comment>
<name>A0A8H7YFG1_AJECA</name>
<proteinExistence type="predicted"/>
<dbReference type="EMBL" id="JAEVHI010000005">
    <property type="protein sequence ID" value="KAG5290497.1"/>
    <property type="molecule type" value="Genomic_DNA"/>
</dbReference>
<dbReference type="VEuPathDB" id="FungiDB:I7I52_07537"/>
<reference evidence="1 2" key="1">
    <citation type="submission" date="2021-01" db="EMBL/GenBank/DDBJ databases">
        <title>Chromosome-level genome assembly of a human fungal pathogen reveals clustering of transcriptionally co-regulated genes.</title>
        <authorList>
            <person name="Voorhies M."/>
            <person name="Cohen S."/>
            <person name="Shea T.P."/>
            <person name="Petrus S."/>
            <person name="Munoz J.F."/>
            <person name="Poplawski S."/>
            <person name="Goldman W.E."/>
            <person name="Michael T."/>
            <person name="Cuomo C.A."/>
            <person name="Sil A."/>
            <person name="Beyhan S."/>
        </authorList>
    </citation>
    <scope>NUCLEOTIDE SEQUENCE [LARGE SCALE GENOMIC DNA]</scope>
    <source>
        <strain evidence="1 2">G184AR</strain>
    </source>
</reference>
<protein>
    <submittedName>
        <fullName evidence="1">DUF2431 superfamily domain-containing protein</fullName>
    </submittedName>
</protein>
<sequence length="81" mass="9718">MRMHSVGPRQFHFKRKIGFCWLGKEIFHSPCLWQHITIAKICLPPATIVNRHFTRNIRRQSGILRSFMRVVQRYLRISLEA</sequence>
<evidence type="ECO:0000313" key="2">
    <source>
        <dbReference type="Proteomes" id="UP000670092"/>
    </source>
</evidence>
<evidence type="ECO:0000313" key="1">
    <source>
        <dbReference type="EMBL" id="KAG5290497.1"/>
    </source>
</evidence>
<accession>A0A8H7YFG1</accession>
<dbReference type="Proteomes" id="UP000670092">
    <property type="component" value="Unassembled WGS sequence"/>
</dbReference>
<gene>
    <name evidence="1" type="ORF">I7I52_07537</name>
</gene>